<sequence>MSGRHAPPRAGHLGRGKVLALLSAILVALTLLMPAPEQTEASWTDGELAGATLVATTVPAPHITSCTASNVLLLGPRIILTWTVPNNAYAGSDIEVYGNKDVAGLLNGIGLLSGASTTGPSNGVYTTTYSGGLLGSLLGSSAFYVGMEGVAPASGWKSKLSYVTATIPALLGSGTCSVTVNG</sequence>
<reference evidence="1 2" key="1">
    <citation type="submission" date="2020-12" db="EMBL/GenBank/DDBJ databases">
        <title>Microbacterium sp. HY060.</title>
        <authorList>
            <person name="Zhou J."/>
        </authorList>
    </citation>
    <scope>NUCLEOTIDE SEQUENCE [LARGE SCALE GENOMIC DNA]</scope>
    <source>
        <strain evidence="1 2">HY60</strain>
    </source>
</reference>
<evidence type="ECO:0000313" key="2">
    <source>
        <dbReference type="Proteomes" id="UP000662814"/>
    </source>
</evidence>
<name>A0ABX6YFG0_9MICO</name>
<organism evidence="1 2">
    <name type="scientific">Paramicrobacterium chengjingii</name>
    <dbReference type="NCBI Taxonomy" id="2769067"/>
    <lineage>
        <taxon>Bacteria</taxon>
        <taxon>Bacillati</taxon>
        <taxon>Actinomycetota</taxon>
        <taxon>Actinomycetes</taxon>
        <taxon>Micrococcales</taxon>
        <taxon>Microbacteriaceae</taxon>
        <taxon>Paramicrobacterium</taxon>
    </lineage>
</organism>
<protein>
    <submittedName>
        <fullName evidence="1">Uncharacterized protein</fullName>
    </submittedName>
</protein>
<accession>A0ABX6YFG0</accession>
<keyword evidence="2" id="KW-1185">Reference proteome</keyword>
<evidence type="ECO:0000313" key="1">
    <source>
        <dbReference type="EMBL" id="QPZ37512.1"/>
    </source>
</evidence>
<gene>
    <name evidence="1" type="ORF">HCR76_11785</name>
</gene>
<proteinExistence type="predicted"/>
<dbReference type="EMBL" id="CP061169">
    <property type="protein sequence ID" value="QPZ37512.1"/>
    <property type="molecule type" value="Genomic_DNA"/>
</dbReference>
<dbReference type="Proteomes" id="UP000662814">
    <property type="component" value="Chromosome"/>
</dbReference>
<dbReference type="RefSeq" id="WP_166990574.1">
    <property type="nucleotide sequence ID" value="NZ_CP061169.1"/>
</dbReference>